<name>A0ABS2GG90_9FIRM</name>
<evidence type="ECO:0000313" key="12">
    <source>
        <dbReference type="Proteomes" id="UP000707138"/>
    </source>
</evidence>
<evidence type="ECO:0000256" key="3">
    <source>
        <dbReference type="ARBA" id="ARBA00022448"/>
    </source>
</evidence>
<dbReference type="GO" id="GO:0005524">
    <property type="term" value="F:ATP binding"/>
    <property type="evidence" value="ECO:0007669"/>
    <property type="project" value="UniProtKB-KW"/>
</dbReference>
<dbReference type="Proteomes" id="UP000707138">
    <property type="component" value="Unassembled WGS sequence"/>
</dbReference>
<dbReference type="SMART" id="SM00382">
    <property type="entry name" value="AAA"/>
    <property type="match status" value="1"/>
</dbReference>
<sequence length="491" mass="53170">MERGKDVAKLVYTHVQGGQFRWVTVSTLMLALGTILHLVSPSVAGVTPNWTTATYCVAIHLTRPTYRQSVGIGLVAALINVMTSKSAFPYGNLFSEPAGALTCAILVSLLGRMGSFKLGKLELLPFITGFLSTVASGGVFVTILYWVLGLPTAVYVNAMWPMVLMVSLCNGIVTPLLYVPAKHLFARRGYVTDKMGTTDSHEGLIITPAHDAKISIEHFNYYYTKATTPAIKNINLQVNEGDFLVVTGPAGCGKSTLCMAMTGAVPKFYGGRMEGMVFVNGKATTQVEIPDLATEIGVVMADYDTQLVTMTVGEEVAFAMENRGYSPEQIKERSAAVFKQVGLEGMEERKITSLSGGQRQRLAIASVLATDPSILVLDEPTSSLDPEGTAELYKLVGTLNREHGITVVVIDHDLHAVLPYANRLVLMVDGEIRSDADVPTTLRYMYEHDIYVDALPSIFVTYLRLEAAGYTFPAPWLSVAAAKKGLTSVVH</sequence>
<protein>
    <submittedName>
        <fullName evidence="11">ATP-binding cassette domain-containing protein</fullName>
    </submittedName>
</protein>
<feature type="transmembrane region" description="Helical" evidence="9">
    <location>
        <begin position="159"/>
        <end position="179"/>
    </location>
</feature>
<feature type="transmembrane region" description="Helical" evidence="9">
    <location>
        <begin position="20"/>
        <end position="39"/>
    </location>
</feature>
<feature type="transmembrane region" description="Helical" evidence="9">
    <location>
        <begin position="123"/>
        <end position="147"/>
    </location>
</feature>
<dbReference type="PROSITE" id="PS50893">
    <property type="entry name" value="ABC_TRANSPORTER_2"/>
    <property type="match status" value="1"/>
</dbReference>
<comment type="similarity">
    <text evidence="2">Belongs to the ABC transporter superfamily.</text>
</comment>
<keyword evidence="7" id="KW-1278">Translocase</keyword>
<dbReference type="InterPro" id="IPR031360">
    <property type="entry name" value="TrpP"/>
</dbReference>
<evidence type="ECO:0000256" key="4">
    <source>
        <dbReference type="ARBA" id="ARBA00022475"/>
    </source>
</evidence>
<keyword evidence="9" id="KW-0812">Transmembrane</keyword>
<dbReference type="Pfam" id="PF17099">
    <property type="entry name" value="TrpP"/>
    <property type="match status" value="1"/>
</dbReference>
<gene>
    <name evidence="11" type="ORF">H6A01_05360</name>
</gene>
<evidence type="ECO:0000259" key="10">
    <source>
        <dbReference type="PROSITE" id="PS50893"/>
    </source>
</evidence>
<dbReference type="EMBL" id="JACJLA010000008">
    <property type="protein sequence ID" value="MBM6912750.1"/>
    <property type="molecule type" value="Genomic_DNA"/>
</dbReference>
<comment type="caution">
    <text evidence="11">The sequence shown here is derived from an EMBL/GenBank/DDBJ whole genome shotgun (WGS) entry which is preliminary data.</text>
</comment>
<evidence type="ECO:0000256" key="1">
    <source>
        <dbReference type="ARBA" id="ARBA00004202"/>
    </source>
</evidence>
<dbReference type="InterPro" id="IPR015856">
    <property type="entry name" value="ABC_transpr_CbiO/EcfA_su"/>
</dbReference>
<dbReference type="CDD" id="cd03225">
    <property type="entry name" value="ABC_cobalt_CbiO_domain1"/>
    <property type="match status" value="1"/>
</dbReference>
<evidence type="ECO:0000256" key="9">
    <source>
        <dbReference type="SAM" id="Phobius"/>
    </source>
</evidence>
<dbReference type="Pfam" id="PF00005">
    <property type="entry name" value="ABC_tran"/>
    <property type="match status" value="1"/>
</dbReference>
<keyword evidence="4" id="KW-1003">Cell membrane</keyword>
<keyword evidence="12" id="KW-1185">Reference proteome</keyword>
<proteinExistence type="inferred from homology"/>
<accession>A0ABS2GG90</accession>
<dbReference type="InterPro" id="IPR050095">
    <property type="entry name" value="ECF_ABC_transporter_ATP-bd"/>
</dbReference>
<organism evidence="11 12">
    <name type="scientific">Veillonella magna</name>
    <dbReference type="NCBI Taxonomy" id="464322"/>
    <lineage>
        <taxon>Bacteria</taxon>
        <taxon>Bacillati</taxon>
        <taxon>Bacillota</taxon>
        <taxon>Negativicutes</taxon>
        <taxon>Veillonellales</taxon>
        <taxon>Veillonellaceae</taxon>
        <taxon>Veillonella</taxon>
    </lineage>
</organism>
<feature type="domain" description="ABC transporter" evidence="10">
    <location>
        <begin position="216"/>
        <end position="454"/>
    </location>
</feature>
<keyword evidence="5" id="KW-0547">Nucleotide-binding</keyword>
<evidence type="ECO:0000256" key="2">
    <source>
        <dbReference type="ARBA" id="ARBA00005417"/>
    </source>
</evidence>
<dbReference type="PROSITE" id="PS00211">
    <property type="entry name" value="ABC_TRANSPORTER_1"/>
    <property type="match status" value="1"/>
</dbReference>
<keyword evidence="8 9" id="KW-0472">Membrane</keyword>
<dbReference type="RefSeq" id="WP_028255134.1">
    <property type="nucleotide sequence ID" value="NZ_JACJLA010000008.1"/>
</dbReference>
<feature type="transmembrane region" description="Helical" evidence="9">
    <location>
        <begin position="90"/>
        <end position="111"/>
    </location>
</feature>
<dbReference type="PANTHER" id="PTHR43553">
    <property type="entry name" value="HEAVY METAL TRANSPORTER"/>
    <property type="match status" value="1"/>
</dbReference>
<dbReference type="InterPro" id="IPR027417">
    <property type="entry name" value="P-loop_NTPase"/>
</dbReference>
<dbReference type="InterPro" id="IPR003439">
    <property type="entry name" value="ABC_transporter-like_ATP-bd"/>
</dbReference>
<evidence type="ECO:0000313" key="11">
    <source>
        <dbReference type="EMBL" id="MBM6912750.1"/>
    </source>
</evidence>
<keyword evidence="3" id="KW-0813">Transport</keyword>
<keyword evidence="6 11" id="KW-0067">ATP-binding</keyword>
<evidence type="ECO:0000256" key="7">
    <source>
        <dbReference type="ARBA" id="ARBA00022967"/>
    </source>
</evidence>
<dbReference type="SUPFAM" id="SSF52540">
    <property type="entry name" value="P-loop containing nucleoside triphosphate hydrolases"/>
    <property type="match status" value="1"/>
</dbReference>
<dbReference type="Gene3D" id="3.40.50.300">
    <property type="entry name" value="P-loop containing nucleotide triphosphate hydrolases"/>
    <property type="match status" value="1"/>
</dbReference>
<reference evidence="11 12" key="1">
    <citation type="journal article" date="2021" name="Sci. Rep.">
        <title>The distribution of antibiotic resistance genes in chicken gut microbiota commensals.</title>
        <authorList>
            <person name="Juricova H."/>
            <person name="Matiasovicova J."/>
            <person name="Kubasova T."/>
            <person name="Cejkova D."/>
            <person name="Rychlik I."/>
        </authorList>
    </citation>
    <scope>NUCLEOTIDE SEQUENCE [LARGE SCALE GENOMIC DNA]</scope>
    <source>
        <strain evidence="11 12">An537</strain>
    </source>
</reference>
<comment type="subcellular location">
    <subcellularLocation>
        <location evidence="1">Cell membrane</location>
        <topology evidence="1">Peripheral membrane protein</topology>
    </subcellularLocation>
</comment>
<keyword evidence="9" id="KW-1133">Transmembrane helix</keyword>
<evidence type="ECO:0000256" key="5">
    <source>
        <dbReference type="ARBA" id="ARBA00022741"/>
    </source>
</evidence>
<dbReference type="InterPro" id="IPR017871">
    <property type="entry name" value="ABC_transporter-like_CS"/>
</dbReference>
<evidence type="ECO:0000256" key="8">
    <source>
        <dbReference type="ARBA" id="ARBA00023136"/>
    </source>
</evidence>
<evidence type="ECO:0000256" key="6">
    <source>
        <dbReference type="ARBA" id="ARBA00022840"/>
    </source>
</evidence>
<dbReference type="InterPro" id="IPR003593">
    <property type="entry name" value="AAA+_ATPase"/>
</dbReference>